<evidence type="ECO:0000256" key="4">
    <source>
        <dbReference type="ARBA" id="ARBA00022777"/>
    </source>
</evidence>
<keyword evidence="4" id="KW-0418">Kinase</keyword>
<evidence type="ECO:0000313" key="8">
    <source>
        <dbReference type="Proteomes" id="UP000008783"/>
    </source>
</evidence>
<evidence type="ECO:0000259" key="6">
    <source>
        <dbReference type="PROSITE" id="PS51158"/>
    </source>
</evidence>
<dbReference type="PROSITE" id="PS51158">
    <property type="entry name" value="ALPHA_KINASE"/>
    <property type="match status" value="1"/>
</dbReference>
<keyword evidence="5" id="KW-0067">ATP-binding</keyword>
<protein>
    <submittedName>
        <fullName evidence="7">AlphaK I24</fullName>
    </submittedName>
</protein>
<evidence type="ECO:0000256" key="5">
    <source>
        <dbReference type="ARBA" id="ARBA00022840"/>
    </source>
</evidence>
<keyword evidence="1" id="KW-0723">Serine/threonine-protein kinase</keyword>
<dbReference type="GO" id="GO:0004674">
    <property type="term" value="F:protein serine/threonine kinase activity"/>
    <property type="evidence" value="ECO:0007669"/>
    <property type="project" value="UniProtKB-KW"/>
</dbReference>
<dbReference type="InterPro" id="IPR051852">
    <property type="entry name" value="Alpha-type_PK"/>
</dbReference>
<dbReference type="OrthoDB" id="301415at2759"/>
<evidence type="ECO:0000256" key="2">
    <source>
        <dbReference type="ARBA" id="ARBA00022679"/>
    </source>
</evidence>
<keyword evidence="2" id="KW-0808">Transferase</keyword>
<reference evidence="8" key="2">
    <citation type="journal article" date="2011" name="Proc. Natl. Acad. Sci. U.S.A.">
        <title>Obligate biotrophy features unraveled by the genomic analysis of rust fungi.</title>
        <authorList>
            <person name="Duplessis S."/>
            <person name="Cuomo C.A."/>
            <person name="Lin Y.-C."/>
            <person name="Aerts A."/>
            <person name="Tisserant E."/>
            <person name="Veneault-Fourrey C."/>
            <person name="Joly D.L."/>
            <person name="Hacquard S."/>
            <person name="Amselem J."/>
            <person name="Cantarel B.L."/>
            <person name="Chiu R."/>
            <person name="Coutinho P.M."/>
            <person name="Feau N."/>
            <person name="Field M."/>
            <person name="Frey P."/>
            <person name="Gelhaye E."/>
            <person name="Goldberg J."/>
            <person name="Grabherr M.G."/>
            <person name="Kodira C.D."/>
            <person name="Kohler A."/>
            <person name="Kuees U."/>
            <person name="Lindquist E.A."/>
            <person name="Lucas S.M."/>
            <person name="Mago R."/>
            <person name="Mauceli E."/>
            <person name="Morin E."/>
            <person name="Murat C."/>
            <person name="Pangilinan J.L."/>
            <person name="Park R."/>
            <person name="Pearson M."/>
            <person name="Quesneville H."/>
            <person name="Rouhier N."/>
            <person name="Sakthikumar S."/>
            <person name="Salamov A.A."/>
            <person name="Schmutz J."/>
            <person name="Selles B."/>
            <person name="Shapiro H."/>
            <person name="Tanguay P."/>
            <person name="Tuskan G.A."/>
            <person name="Henrissat B."/>
            <person name="Van de Peer Y."/>
            <person name="Rouze P."/>
            <person name="Ellis J.G."/>
            <person name="Dodds P.N."/>
            <person name="Schein J.E."/>
            <person name="Zhong S."/>
            <person name="Hamelin R.C."/>
            <person name="Grigoriev I.V."/>
            <person name="Szabo L.J."/>
            <person name="Martin F."/>
        </authorList>
    </citation>
    <scope>NUCLEOTIDE SEQUENCE [LARGE SCALE GENOMIC DNA]</scope>
    <source>
        <strain evidence="8">CRL 75-36-700-3 / race SCCL</strain>
    </source>
</reference>
<dbReference type="InParanoid" id="E3KXA1"/>
<dbReference type="HOGENOM" id="CLU_1816747_0_0_1"/>
<gene>
    <name evidence="7" type="ORF">PGTG_15177</name>
</gene>
<reference key="1">
    <citation type="submission" date="2007-01" db="EMBL/GenBank/DDBJ databases">
        <title>The Genome Sequence of Puccinia graminis f. sp. tritici Strain CRL 75-36-700-3.</title>
        <authorList>
            <consortium name="The Broad Institute Genome Sequencing Platform"/>
            <person name="Birren B."/>
            <person name="Lander E."/>
            <person name="Galagan J."/>
            <person name="Nusbaum C."/>
            <person name="Devon K."/>
            <person name="Cuomo C."/>
            <person name="Jaffe D."/>
            <person name="Butler J."/>
            <person name="Alvarez P."/>
            <person name="Gnerre S."/>
            <person name="Grabherr M."/>
            <person name="Mauceli E."/>
            <person name="Brockman W."/>
            <person name="Young S."/>
            <person name="LaButti K."/>
            <person name="Sykes S."/>
            <person name="DeCaprio D."/>
            <person name="Crawford M."/>
            <person name="Koehrsen M."/>
            <person name="Engels R."/>
            <person name="Montgomery P."/>
            <person name="Pearson M."/>
            <person name="Howarth C."/>
            <person name="Larson L."/>
            <person name="White J."/>
            <person name="Zeng Q."/>
            <person name="Kodira C."/>
            <person name="Yandava C."/>
            <person name="Alvarado L."/>
            <person name="O'Leary S."/>
            <person name="Szabo L."/>
            <person name="Dean R."/>
            <person name="Schein J."/>
        </authorList>
    </citation>
    <scope>NUCLEOTIDE SEQUENCE</scope>
    <source>
        <strain>CRL 75-36-700-3</strain>
    </source>
</reference>
<dbReference type="CDD" id="cd04515">
    <property type="entry name" value="Alpha_kinase"/>
    <property type="match status" value="1"/>
</dbReference>
<dbReference type="RefSeq" id="XP_003333393.1">
    <property type="nucleotide sequence ID" value="XM_003333345.1"/>
</dbReference>
<dbReference type="Gene3D" id="3.20.200.10">
    <property type="entry name" value="MHCK/EF2 kinase"/>
    <property type="match status" value="1"/>
</dbReference>
<dbReference type="PANTHER" id="PTHR45992">
    <property type="entry name" value="EUKARYOTIC ELONGATION FACTOR 2 KINASE-RELATED"/>
    <property type="match status" value="1"/>
</dbReference>
<evidence type="ECO:0000313" key="7">
    <source>
        <dbReference type="EMBL" id="EFP88974.1"/>
    </source>
</evidence>
<dbReference type="KEGG" id="pgr:PGTG_15177"/>
<accession>E3KXA1</accession>
<sequence length="142" mass="16022">MGLQRRCWYHDKNPTLLHHASDALMYEGSALLLDEFKKVLPTCRRIGEGYLRKAELLQIVRHGVVVIGDYQIPSKIYFLEAALVGPYVKYLSNINFNMAENRVGVDAQIAHLMNAFMHWSYVNSGGNILICDLQGVGPINSD</sequence>
<organism evidence="7 8">
    <name type="scientific">Puccinia graminis f. sp. tritici (strain CRL 75-36-700-3 / race SCCL)</name>
    <name type="common">Black stem rust fungus</name>
    <dbReference type="NCBI Taxonomy" id="418459"/>
    <lineage>
        <taxon>Eukaryota</taxon>
        <taxon>Fungi</taxon>
        <taxon>Dikarya</taxon>
        <taxon>Basidiomycota</taxon>
        <taxon>Pucciniomycotina</taxon>
        <taxon>Pucciniomycetes</taxon>
        <taxon>Pucciniales</taxon>
        <taxon>Pucciniaceae</taxon>
        <taxon>Puccinia</taxon>
    </lineage>
</organism>
<dbReference type="InterPro" id="IPR011009">
    <property type="entry name" value="Kinase-like_dom_sf"/>
</dbReference>
<dbReference type="PANTHER" id="PTHR45992:SF2">
    <property type="entry name" value="EUKARYOTIC ELONGATION FACTOR 2 KINASE"/>
    <property type="match status" value="1"/>
</dbReference>
<keyword evidence="3" id="KW-0547">Nucleotide-binding</keyword>
<dbReference type="GO" id="GO:0005524">
    <property type="term" value="F:ATP binding"/>
    <property type="evidence" value="ECO:0007669"/>
    <property type="project" value="UniProtKB-KW"/>
</dbReference>
<dbReference type="SUPFAM" id="SSF56112">
    <property type="entry name" value="Protein kinase-like (PK-like)"/>
    <property type="match status" value="1"/>
</dbReference>
<dbReference type="AlphaFoldDB" id="E3KXA1"/>
<dbReference type="eggNOG" id="ENOG502QPP5">
    <property type="taxonomic scope" value="Eukaryota"/>
</dbReference>
<dbReference type="Proteomes" id="UP000008783">
    <property type="component" value="Unassembled WGS sequence"/>
</dbReference>
<dbReference type="InterPro" id="IPR004166">
    <property type="entry name" value="a-kinase_dom"/>
</dbReference>
<proteinExistence type="predicted"/>
<evidence type="ECO:0000256" key="3">
    <source>
        <dbReference type="ARBA" id="ARBA00022741"/>
    </source>
</evidence>
<dbReference type="Pfam" id="PF02816">
    <property type="entry name" value="Alpha_kinase"/>
    <property type="match status" value="1"/>
</dbReference>
<dbReference type="VEuPathDB" id="FungiDB:PGTG_15177"/>
<keyword evidence="8" id="KW-1185">Reference proteome</keyword>
<dbReference type="GeneID" id="10542415"/>
<feature type="domain" description="Alpha-type protein kinase" evidence="6">
    <location>
        <begin position="1"/>
        <end position="142"/>
    </location>
</feature>
<evidence type="ECO:0000256" key="1">
    <source>
        <dbReference type="ARBA" id="ARBA00022527"/>
    </source>
</evidence>
<dbReference type="EMBL" id="DS178318">
    <property type="protein sequence ID" value="EFP88974.1"/>
    <property type="molecule type" value="Genomic_DNA"/>
</dbReference>
<name>E3KXA1_PUCGT</name>